<protein>
    <recommendedName>
        <fullName evidence="2">Endonuclease/exonuclease/phosphatase domain-containing protein</fullName>
    </recommendedName>
</protein>
<sequence length="292" mass="32579">MKKNVSLLTLSLLAISGSLPAIADDFNVMSFNVRNSKDSVSGSIYDGNNTWENRKKIVTSIFHDQNIDIAGLQEPFSDQIMYLARNLPEYSWVGVGRDDGNAKGEAVPIFYRSDKYVKLSGGTFWLSKTPELVASIGWDAELTRISTWVRLEEKGTGKRVLVFNSHFDHIGKVARQESAKLMSDRAKEIIGDGNDAVIVLGDLNFERTDTVSYHAITNLFNDAREITKAPFKGADNGKAYTYHGYGNAPSEDIDYIFVNDSLTVNTFEYKNVIRDGIYSSDHLSVISNMSFK</sequence>
<keyword evidence="1" id="KW-0732">Signal</keyword>
<evidence type="ECO:0000259" key="2">
    <source>
        <dbReference type="Pfam" id="PF03372"/>
    </source>
</evidence>
<dbReference type="HOGENOM" id="CLU_030508_1_0_6"/>
<evidence type="ECO:0000256" key="1">
    <source>
        <dbReference type="SAM" id="SignalP"/>
    </source>
</evidence>
<proteinExistence type="predicted"/>
<dbReference type="SUPFAM" id="SSF56219">
    <property type="entry name" value="DNase I-like"/>
    <property type="match status" value="1"/>
</dbReference>
<evidence type="ECO:0000313" key="3">
    <source>
        <dbReference type="EMBL" id="EAS45302.1"/>
    </source>
</evidence>
<gene>
    <name evidence="3" type="ORF">P3TCK_02976</name>
</gene>
<dbReference type="InterPro" id="IPR036691">
    <property type="entry name" value="Endo/exonu/phosph_ase_sf"/>
</dbReference>
<feature type="signal peptide" evidence="1">
    <location>
        <begin position="1"/>
        <end position="23"/>
    </location>
</feature>
<accession>Q1ZB40</accession>
<dbReference type="Gene3D" id="3.60.10.10">
    <property type="entry name" value="Endonuclease/exonuclease/phosphatase"/>
    <property type="match status" value="1"/>
</dbReference>
<feature type="chain" id="PRO_5004198763" description="Endonuclease/exonuclease/phosphatase domain-containing protein" evidence="1">
    <location>
        <begin position="24"/>
        <end position="292"/>
    </location>
</feature>
<name>Q1ZB40_9GAMM</name>
<dbReference type="AlphaFoldDB" id="Q1ZB40"/>
<dbReference type="GO" id="GO:0000175">
    <property type="term" value="F:3'-5'-RNA exonuclease activity"/>
    <property type="evidence" value="ECO:0007669"/>
    <property type="project" value="TreeGrafter"/>
</dbReference>
<dbReference type="OrthoDB" id="583592at2"/>
<dbReference type="EMBL" id="AAPH01000001">
    <property type="protein sequence ID" value="EAS45302.1"/>
    <property type="molecule type" value="Genomic_DNA"/>
</dbReference>
<dbReference type="InterPro" id="IPR005135">
    <property type="entry name" value="Endo/exonuclease/phosphatase"/>
</dbReference>
<dbReference type="CDD" id="cd09083">
    <property type="entry name" value="EEP-1"/>
    <property type="match status" value="1"/>
</dbReference>
<dbReference type="PANTHER" id="PTHR12121:SF36">
    <property type="entry name" value="ENDONUCLEASE_EXONUCLEASE_PHOSPHATASE DOMAIN-CONTAINING PROTEIN"/>
    <property type="match status" value="1"/>
</dbReference>
<dbReference type="RefSeq" id="WP_006228605.1">
    <property type="nucleotide sequence ID" value="NZ_CH724134.1"/>
</dbReference>
<dbReference type="InterPro" id="IPR050410">
    <property type="entry name" value="CCR4/nocturin_mRNA_transcr"/>
</dbReference>
<dbReference type="Pfam" id="PF03372">
    <property type="entry name" value="Exo_endo_phos"/>
    <property type="match status" value="1"/>
</dbReference>
<organism evidence="3 4">
    <name type="scientific">Photobacterium profundum 3TCK</name>
    <dbReference type="NCBI Taxonomy" id="314280"/>
    <lineage>
        <taxon>Bacteria</taxon>
        <taxon>Pseudomonadati</taxon>
        <taxon>Pseudomonadota</taxon>
        <taxon>Gammaproteobacteria</taxon>
        <taxon>Vibrionales</taxon>
        <taxon>Vibrionaceae</taxon>
        <taxon>Photobacterium</taxon>
    </lineage>
</organism>
<feature type="domain" description="Endonuclease/exonuclease/phosphatase" evidence="2">
    <location>
        <begin position="29"/>
        <end position="282"/>
    </location>
</feature>
<reference evidence="3 4" key="1">
    <citation type="submission" date="2006-03" db="EMBL/GenBank/DDBJ databases">
        <authorList>
            <person name="Bartlett D.H."/>
            <person name="Valle G."/>
            <person name="Lauro F.M."/>
            <person name="Vezzi A."/>
            <person name="Simonato F."/>
            <person name="Eloe E."/>
            <person name="Vitulo N."/>
            <person name="Stratton T.K."/>
            <person name="D'angelo M."/>
            <person name="Ferriera S."/>
            <person name="Johnson J."/>
            <person name="Kravitz S."/>
            <person name="Beeson K."/>
            <person name="Sutton G."/>
            <person name="Rogers Y."/>
            <person name="Friedman R."/>
            <person name="Frazier M."/>
            <person name="Venter J.C."/>
        </authorList>
    </citation>
    <scope>NUCLEOTIDE SEQUENCE [LARGE SCALE GENOMIC DNA]</scope>
    <source>
        <strain evidence="3 4">3TCK</strain>
    </source>
</reference>
<evidence type="ECO:0000313" key="4">
    <source>
        <dbReference type="Proteomes" id="UP000003789"/>
    </source>
</evidence>
<comment type="caution">
    <text evidence="3">The sequence shown here is derived from an EMBL/GenBank/DDBJ whole genome shotgun (WGS) entry which is preliminary data.</text>
</comment>
<dbReference type="Proteomes" id="UP000003789">
    <property type="component" value="Unassembled WGS sequence"/>
</dbReference>
<dbReference type="PANTHER" id="PTHR12121">
    <property type="entry name" value="CARBON CATABOLITE REPRESSOR PROTEIN 4"/>
    <property type="match status" value="1"/>
</dbReference>